<accession>A0A4C1SN41</accession>
<protein>
    <submittedName>
        <fullName evidence="1">Uncharacterized protein</fullName>
    </submittedName>
</protein>
<keyword evidence="2" id="KW-1185">Reference proteome</keyword>
<evidence type="ECO:0000313" key="2">
    <source>
        <dbReference type="Proteomes" id="UP000299102"/>
    </source>
</evidence>
<dbReference type="EMBL" id="BGZK01000011">
    <property type="protein sequence ID" value="GBP03633.1"/>
    <property type="molecule type" value="Genomic_DNA"/>
</dbReference>
<dbReference type="AlphaFoldDB" id="A0A4C1SN41"/>
<reference evidence="1 2" key="1">
    <citation type="journal article" date="2019" name="Commun. Biol.">
        <title>The bagworm genome reveals a unique fibroin gene that provides high tensile strength.</title>
        <authorList>
            <person name="Kono N."/>
            <person name="Nakamura H."/>
            <person name="Ohtoshi R."/>
            <person name="Tomita M."/>
            <person name="Numata K."/>
            <person name="Arakawa K."/>
        </authorList>
    </citation>
    <scope>NUCLEOTIDE SEQUENCE [LARGE SCALE GENOMIC DNA]</scope>
</reference>
<sequence>MKSVAISEKQSRPLDFWHRYKWRVEGRLATLGFFSWLVPIILRKVSKPRGHEDANSCTSMWCKRARARASTRSDARIQIEHAVSWEPRRPTL</sequence>
<evidence type="ECO:0000313" key="1">
    <source>
        <dbReference type="EMBL" id="GBP03633.1"/>
    </source>
</evidence>
<gene>
    <name evidence="1" type="ORF">EVAR_2393_1</name>
</gene>
<dbReference type="Proteomes" id="UP000299102">
    <property type="component" value="Unassembled WGS sequence"/>
</dbReference>
<proteinExistence type="predicted"/>
<organism evidence="1 2">
    <name type="scientific">Eumeta variegata</name>
    <name type="common">Bagworm moth</name>
    <name type="synonym">Eumeta japonica</name>
    <dbReference type="NCBI Taxonomy" id="151549"/>
    <lineage>
        <taxon>Eukaryota</taxon>
        <taxon>Metazoa</taxon>
        <taxon>Ecdysozoa</taxon>
        <taxon>Arthropoda</taxon>
        <taxon>Hexapoda</taxon>
        <taxon>Insecta</taxon>
        <taxon>Pterygota</taxon>
        <taxon>Neoptera</taxon>
        <taxon>Endopterygota</taxon>
        <taxon>Lepidoptera</taxon>
        <taxon>Glossata</taxon>
        <taxon>Ditrysia</taxon>
        <taxon>Tineoidea</taxon>
        <taxon>Psychidae</taxon>
        <taxon>Oiketicinae</taxon>
        <taxon>Eumeta</taxon>
    </lineage>
</organism>
<comment type="caution">
    <text evidence="1">The sequence shown here is derived from an EMBL/GenBank/DDBJ whole genome shotgun (WGS) entry which is preliminary data.</text>
</comment>
<name>A0A4C1SN41_EUMVA</name>